<gene>
    <name evidence="1" type="ORF">PHYBLDRAFT_176271</name>
</gene>
<proteinExistence type="predicted"/>
<keyword evidence="2" id="KW-1185">Reference proteome</keyword>
<dbReference type="InParanoid" id="A0A163CST5"/>
<dbReference type="EMBL" id="KV441029">
    <property type="protein sequence ID" value="OAD65360.1"/>
    <property type="molecule type" value="Genomic_DNA"/>
</dbReference>
<name>A0A163CST5_PHYB8</name>
<dbReference type="RefSeq" id="XP_018283400.1">
    <property type="nucleotide sequence ID" value="XM_018437712.1"/>
</dbReference>
<reference evidence="2" key="1">
    <citation type="submission" date="2015-06" db="EMBL/GenBank/DDBJ databases">
        <title>Expansion of signal transduction pathways in fungi by whole-genome duplication.</title>
        <authorList>
            <consortium name="DOE Joint Genome Institute"/>
            <person name="Corrochano L.M."/>
            <person name="Kuo A."/>
            <person name="Marcet-Houben M."/>
            <person name="Polaino S."/>
            <person name="Salamov A."/>
            <person name="Villalobos J.M."/>
            <person name="Alvarez M.I."/>
            <person name="Avalos J."/>
            <person name="Benito E.P."/>
            <person name="Benoit I."/>
            <person name="Burger G."/>
            <person name="Camino L.P."/>
            <person name="Canovas D."/>
            <person name="Cerda-Olmedo E."/>
            <person name="Cheng J.-F."/>
            <person name="Dominguez A."/>
            <person name="Elias M."/>
            <person name="Eslava A.P."/>
            <person name="Glaser F."/>
            <person name="Grimwood J."/>
            <person name="Gutierrez G."/>
            <person name="Heitman J."/>
            <person name="Henrissat B."/>
            <person name="Iturriaga E.A."/>
            <person name="Lang B.F."/>
            <person name="Lavin J.L."/>
            <person name="Lee S."/>
            <person name="Li W."/>
            <person name="Lindquist E."/>
            <person name="Lopez-Garcia S."/>
            <person name="Luque E.M."/>
            <person name="Marcos A.T."/>
            <person name="Martin J."/>
            <person name="McCluskey K."/>
            <person name="Medina H.R."/>
            <person name="Miralles-Duran A."/>
            <person name="Miyazaki A."/>
            <person name="Munoz-Torres E."/>
            <person name="Oguiza J.A."/>
            <person name="Ohm R."/>
            <person name="Olmedo M."/>
            <person name="Orejas M."/>
            <person name="Ortiz-Castellanos L."/>
            <person name="Pisabarro A.G."/>
            <person name="Rodriguez-Romero J."/>
            <person name="Ruiz-Herrera J."/>
            <person name="Ruiz-Vazquez R."/>
            <person name="Sanz C."/>
            <person name="Schackwitz W."/>
            <person name="Schmutz J."/>
            <person name="Shahriari M."/>
            <person name="Shelest E."/>
            <person name="Silva-Franco F."/>
            <person name="Soanes D."/>
            <person name="Syed K."/>
            <person name="Tagua V.G."/>
            <person name="Talbot N.J."/>
            <person name="Thon M."/>
            <person name="De vries R.P."/>
            <person name="Wiebenga A."/>
            <person name="Yadav J.S."/>
            <person name="Braun E.L."/>
            <person name="Baker S."/>
            <person name="Garre V."/>
            <person name="Horwitz B."/>
            <person name="Torres-Martinez S."/>
            <person name="Idnurm A."/>
            <person name="Herrera-Estrella A."/>
            <person name="Gabaldon T."/>
            <person name="Grigoriev I.V."/>
        </authorList>
    </citation>
    <scope>NUCLEOTIDE SEQUENCE [LARGE SCALE GENOMIC DNA]</scope>
    <source>
        <strain evidence="2">NRRL 1555(-)</strain>
    </source>
</reference>
<dbReference type="Proteomes" id="UP000077315">
    <property type="component" value="Unassembled WGS sequence"/>
</dbReference>
<organism evidence="1 2">
    <name type="scientific">Phycomyces blakesleeanus (strain ATCC 8743b / DSM 1359 / FGSC 10004 / NBRC 33097 / NRRL 1555)</name>
    <dbReference type="NCBI Taxonomy" id="763407"/>
    <lineage>
        <taxon>Eukaryota</taxon>
        <taxon>Fungi</taxon>
        <taxon>Fungi incertae sedis</taxon>
        <taxon>Mucoromycota</taxon>
        <taxon>Mucoromycotina</taxon>
        <taxon>Mucoromycetes</taxon>
        <taxon>Mucorales</taxon>
        <taxon>Phycomycetaceae</taxon>
        <taxon>Phycomyces</taxon>
    </lineage>
</organism>
<evidence type="ECO:0000313" key="2">
    <source>
        <dbReference type="Proteomes" id="UP000077315"/>
    </source>
</evidence>
<evidence type="ECO:0000313" key="1">
    <source>
        <dbReference type="EMBL" id="OAD65360.1"/>
    </source>
</evidence>
<sequence>MNPVYKKITWQARLQQNRRVYQTPGFPFICLHKWKFFSNLCLENCIPHWECYCISFLLHVCKVITVKQATCDPIVHHVLCCPKEKIVHGIDYCCTHWFKIDLTKIDLESV</sequence>
<dbReference type="VEuPathDB" id="FungiDB:PHYBLDRAFT_176271"/>
<protein>
    <submittedName>
        <fullName evidence="1">Uncharacterized protein</fullName>
    </submittedName>
</protein>
<dbReference type="AlphaFoldDB" id="A0A163CST5"/>
<accession>A0A163CST5</accession>
<dbReference type="GeneID" id="28998618"/>